<keyword evidence="1 5" id="KW-0489">Methyltransferase</keyword>
<organism evidence="5 6">
    <name type="scientific">Hoyosella altamirensis</name>
    <dbReference type="NCBI Taxonomy" id="616997"/>
    <lineage>
        <taxon>Bacteria</taxon>
        <taxon>Bacillati</taxon>
        <taxon>Actinomycetota</taxon>
        <taxon>Actinomycetes</taxon>
        <taxon>Mycobacteriales</taxon>
        <taxon>Hoyosellaceae</taxon>
        <taxon>Hoyosella</taxon>
    </lineage>
</organism>
<dbReference type="InterPro" id="IPR029063">
    <property type="entry name" value="SAM-dependent_MTases_sf"/>
</dbReference>
<dbReference type="PANTHER" id="PTHR43464">
    <property type="entry name" value="METHYLTRANSFERASE"/>
    <property type="match status" value="1"/>
</dbReference>
<dbReference type="CDD" id="cd02440">
    <property type="entry name" value="AdoMet_MTases"/>
    <property type="match status" value="1"/>
</dbReference>
<dbReference type="EMBL" id="JACHWS010000003">
    <property type="protein sequence ID" value="MBB3039116.1"/>
    <property type="molecule type" value="Genomic_DNA"/>
</dbReference>
<evidence type="ECO:0000256" key="2">
    <source>
        <dbReference type="ARBA" id="ARBA00022679"/>
    </source>
</evidence>
<dbReference type="SUPFAM" id="SSF53335">
    <property type="entry name" value="S-adenosyl-L-methionine-dependent methyltransferases"/>
    <property type="match status" value="1"/>
</dbReference>
<keyword evidence="6" id="KW-1185">Reference proteome</keyword>
<dbReference type="InterPro" id="IPR041698">
    <property type="entry name" value="Methyltransf_25"/>
</dbReference>
<gene>
    <name evidence="5" type="ORF">FHU29_003585</name>
</gene>
<comment type="caution">
    <text evidence="5">The sequence shown here is derived from an EMBL/GenBank/DDBJ whole genome shotgun (WGS) entry which is preliminary data.</text>
</comment>
<proteinExistence type="predicted"/>
<dbReference type="Gene3D" id="3.40.50.150">
    <property type="entry name" value="Vaccinia Virus protein VP39"/>
    <property type="match status" value="1"/>
</dbReference>
<dbReference type="Pfam" id="PF13649">
    <property type="entry name" value="Methyltransf_25"/>
    <property type="match status" value="1"/>
</dbReference>
<feature type="domain" description="Methyltransferase" evidence="4">
    <location>
        <begin position="78"/>
        <end position="174"/>
    </location>
</feature>
<dbReference type="Proteomes" id="UP000567922">
    <property type="component" value="Unassembled WGS sequence"/>
</dbReference>
<dbReference type="PANTHER" id="PTHR43464:SF19">
    <property type="entry name" value="UBIQUINONE BIOSYNTHESIS O-METHYLTRANSFERASE, MITOCHONDRIAL"/>
    <property type="match status" value="1"/>
</dbReference>
<dbReference type="GO" id="GO:0032259">
    <property type="term" value="P:methylation"/>
    <property type="evidence" value="ECO:0007669"/>
    <property type="project" value="UniProtKB-KW"/>
</dbReference>
<evidence type="ECO:0000256" key="1">
    <source>
        <dbReference type="ARBA" id="ARBA00022603"/>
    </source>
</evidence>
<evidence type="ECO:0000313" key="6">
    <source>
        <dbReference type="Proteomes" id="UP000567922"/>
    </source>
</evidence>
<evidence type="ECO:0000256" key="3">
    <source>
        <dbReference type="ARBA" id="ARBA00022691"/>
    </source>
</evidence>
<name>A0A839RSK6_9ACTN</name>
<reference evidence="5 6" key="1">
    <citation type="submission" date="2020-08" db="EMBL/GenBank/DDBJ databases">
        <title>Sequencing the genomes of 1000 actinobacteria strains.</title>
        <authorList>
            <person name="Klenk H.-P."/>
        </authorList>
    </citation>
    <scope>NUCLEOTIDE SEQUENCE [LARGE SCALE GENOMIC DNA]</scope>
    <source>
        <strain evidence="5 6">DSM 45258</strain>
    </source>
</reference>
<dbReference type="GO" id="GO:0008168">
    <property type="term" value="F:methyltransferase activity"/>
    <property type="evidence" value="ECO:0007669"/>
    <property type="project" value="UniProtKB-KW"/>
</dbReference>
<keyword evidence="3" id="KW-0949">S-adenosyl-L-methionine</keyword>
<accession>A0A839RSK6</accession>
<evidence type="ECO:0000313" key="5">
    <source>
        <dbReference type="EMBL" id="MBB3039116.1"/>
    </source>
</evidence>
<keyword evidence="2 5" id="KW-0808">Transferase</keyword>
<evidence type="ECO:0000259" key="4">
    <source>
        <dbReference type="Pfam" id="PF13649"/>
    </source>
</evidence>
<dbReference type="AlphaFoldDB" id="A0A839RSK6"/>
<protein>
    <submittedName>
        <fullName evidence="5">Protein-L-isoaspartate O-methyltransferase</fullName>
    </submittedName>
</protein>
<sequence length="306" mass="32961">MRASRHVHRAGVAFWPCAWKGQAQMATIVGSMGGVTGSGLAQTFNAASTDFERVTPLVWGPAAQALVCELRISPGERVLDVCSGTGASALAAAMAVGPDGAVHAIDLAGDLLAVAQQNATDRGLRNVTFEEADVTAWHSQNGSYDALACSYGVFFLPEMDAACARLVEFVRPGGRIGVTVWRRGALEDYVRTFGETLKQFMDTDGPPRRSPWEDNIVRIDEPASMKEWLRELGLVEPEAVVFPNYVPLTEKFAWDFVRGSGMRGALLDFGAETVEQIRAAFLAELRRRGLNTADASTIVATAARAK</sequence>